<keyword evidence="4" id="KW-1185">Reference proteome</keyword>
<evidence type="ECO:0000313" key="3">
    <source>
        <dbReference type="EMBL" id="KAE8695407.1"/>
    </source>
</evidence>
<dbReference type="PANTHER" id="PTHR46146:SF23">
    <property type="entry name" value="PROTEIN KINASE DOMAIN-CONTAINING PROTEIN"/>
    <property type="match status" value="1"/>
</dbReference>
<dbReference type="GO" id="GO:0005524">
    <property type="term" value="F:ATP binding"/>
    <property type="evidence" value="ECO:0007669"/>
    <property type="project" value="InterPro"/>
</dbReference>
<accession>A0A6A2ZVF9</accession>
<dbReference type="Pfam" id="PF07714">
    <property type="entry name" value="PK_Tyr_Ser-Thr"/>
    <property type="match status" value="1"/>
</dbReference>
<dbReference type="SUPFAM" id="SSF56112">
    <property type="entry name" value="Protein kinase-like (PK-like)"/>
    <property type="match status" value="1"/>
</dbReference>
<feature type="region of interest" description="Disordered" evidence="1">
    <location>
        <begin position="217"/>
        <end position="242"/>
    </location>
</feature>
<proteinExistence type="predicted"/>
<dbReference type="PROSITE" id="PS50011">
    <property type="entry name" value="PROTEIN_KINASE_DOM"/>
    <property type="match status" value="1"/>
</dbReference>
<reference evidence="3" key="1">
    <citation type="submission" date="2019-09" db="EMBL/GenBank/DDBJ databases">
        <title>Draft genome information of white flower Hibiscus syriacus.</title>
        <authorList>
            <person name="Kim Y.-M."/>
        </authorList>
    </citation>
    <scope>NUCLEOTIDE SEQUENCE [LARGE SCALE GENOMIC DNA]</scope>
    <source>
        <strain evidence="3">YM2019G1</strain>
    </source>
</reference>
<dbReference type="InterPro" id="IPR001245">
    <property type="entry name" value="Ser-Thr/Tyr_kinase_cat_dom"/>
</dbReference>
<dbReference type="InterPro" id="IPR000719">
    <property type="entry name" value="Prot_kinase_dom"/>
</dbReference>
<dbReference type="AlphaFoldDB" id="A0A6A2ZVF9"/>
<dbReference type="PANTHER" id="PTHR46146">
    <property type="entry name" value="SERINE/THREONINE-PROTEIN KINASE-LIKE PROTEIN CCR4"/>
    <property type="match status" value="1"/>
</dbReference>
<organism evidence="3 4">
    <name type="scientific">Hibiscus syriacus</name>
    <name type="common">Rose of Sharon</name>
    <dbReference type="NCBI Taxonomy" id="106335"/>
    <lineage>
        <taxon>Eukaryota</taxon>
        <taxon>Viridiplantae</taxon>
        <taxon>Streptophyta</taxon>
        <taxon>Embryophyta</taxon>
        <taxon>Tracheophyta</taxon>
        <taxon>Spermatophyta</taxon>
        <taxon>Magnoliopsida</taxon>
        <taxon>eudicotyledons</taxon>
        <taxon>Gunneridae</taxon>
        <taxon>Pentapetalae</taxon>
        <taxon>rosids</taxon>
        <taxon>malvids</taxon>
        <taxon>Malvales</taxon>
        <taxon>Malvaceae</taxon>
        <taxon>Malvoideae</taxon>
        <taxon>Hibiscus</taxon>
    </lineage>
</organism>
<dbReference type="Gene3D" id="1.10.510.10">
    <property type="entry name" value="Transferase(Phosphotransferase) domain 1"/>
    <property type="match status" value="1"/>
</dbReference>
<feature type="domain" description="Protein kinase" evidence="2">
    <location>
        <begin position="1"/>
        <end position="195"/>
    </location>
</feature>
<protein>
    <submittedName>
        <fullName evidence="3">Serine/threonine-protein kinase-like protein</fullName>
    </submittedName>
</protein>
<name>A0A6A2ZVF9_HIBSY</name>
<evidence type="ECO:0000259" key="2">
    <source>
        <dbReference type="PROSITE" id="PS50011"/>
    </source>
</evidence>
<gene>
    <name evidence="3" type="ORF">F3Y22_tig00110716pilonHSYRG00156</name>
</gene>
<evidence type="ECO:0000313" key="4">
    <source>
        <dbReference type="Proteomes" id="UP000436088"/>
    </source>
</evidence>
<comment type="caution">
    <text evidence="3">The sequence shown here is derived from an EMBL/GenBank/DDBJ whole genome shotgun (WGS) entry which is preliminary data.</text>
</comment>
<evidence type="ECO:0000256" key="1">
    <source>
        <dbReference type="SAM" id="MobiDB-lite"/>
    </source>
</evidence>
<sequence>MPNGSLYNVLHSSYCRPSRWTTWVRFTLQVAKAIQTLNSSNPPVIHRYIKSSNVLIDRRWNARLGDFRLALIGHVQDVRVKCTPVAGTLGYLDLDYLAPSDVSTKNYVFSYGIMLLEIISGRHTIDVRYSLSSVVDWAILLIKREDFALTCDGCVRRPLDKEVIWSLTVMAARCVRSIAERRPGMEEVVECLAVVRSSSWTGLEQPKAAGEMRGQVIGEAPTGNSSSEEAGKSSRCVSRRNSRRVSSVTSEVNVTGDGVERSKSIGSFAEAVAMKMGPTEIDFEVGNVALVRKKPAKTPTVKLCKSRSMGVLQTLKLMNVNGSDDEKSESKILEKLLVLV</sequence>
<dbReference type="Proteomes" id="UP000436088">
    <property type="component" value="Unassembled WGS sequence"/>
</dbReference>
<dbReference type="GO" id="GO:0004672">
    <property type="term" value="F:protein kinase activity"/>
    <property type="evidence" value="ECO:0007669"/>
    <property type="project" value="InterPro"/>
</dbReference>
<dbReference type="EMBL" id="VEPZ02001084">
    <property type="protein sequence ID" value="KAE8695407.1"/>
    <property type="molecule type" value="Genomic_DNA"/>
</dbReference>
<dbReference type="InterPro" id="IPR011009">
    <property type="entry name" value="Kinase-like_dom_sf"/>
</dbReference>